<feature type="signal peptide" evidence="1">
    <location>
        <begin position="1"/>
        <end position="29"/>
    </location>
</feature>
<dbReference type="Proteomes" id="UP001642260">
    <property type="component" value="Unassembled WGS sequence"/>
</dbReference>
<protein>
    <recommendedName>
        <fullName evidence="4">Transmembrane protein</fullName>
    </recommendedName>
</protein>
<keyword evidence="3" id="KW-1185">Reference proteome</keyword>
<gene>
    <name evidence="2" type="ORF">ERUC_LOCUS10397</name>
</gene>
<sequence length="127" mass="14489">MGKFSPKSAFIVLLAFTVMISVTHQIVEAKRMLHEEKSLPLLDLQVSKLVNPQMVGFSKHVKKASRGRPLKIRKLGNIPSGSGTFWSPYIDRPFEVFGNRFYDRCINNIFVTVIKDLKEGIQSFFET</sequence>
<evidence type="ECO:0000256" key="1">
    <source>
        <dbReference type="SAM" id="SignalP"/>
    </source>
</evidence>
<dbReference type="AlphaFoldDB" id="A0ABC8JF20"/>
<reference evidence="2 3" key="1">
    <citation type="submission" date="2022-03" db="EMBL/GenBank/DDBJ databases">
        <authorList>
            <person name="Macdonald S."/>
            <person name="Ahmed S."/>
            <person name="Newling K."/>
        </authorList>
    </citation>
    <scope>NUCLEOTIDE SEQUENCE [LARGE SCALE GENOMIC DNA]</scope>
</reference>
<comment type="caution">
    <text evidence="2">The sequence shown here is derived from an EMBL/GenBank/DDBJ whole genome shotgun (WGS) entry which is preliminary data.</text>
</comment>
<proteinExistence type="predicted"/>
<keyword evidence="1" id="KW-0732">Signal</keyword>
<evidence type="ECO:0000313" key="2">
    <source>
        <dbReference type="EMBL" id="CAH8325410.1"/>
    </source>
</evidence>
<feature type="chain" id="PRO_5044879723" description="Transmembrane protein" evidence="1">
    <location>
        <begin position="30"/>
        <end position="127"/>
    </location>
</feature>
<organism evidence="2 3">
    <name type="scientific">Eruca vesicaria subsp. sativa</name>
    <name type="common">Garden rocket</name>
    <name type="synonym">Eruca sativa</name>
    <dbReference type="NCBI Taxonomy" id="29727"/>
    <lineage>
        <taxon>Eukaryota</taxon>
        <taxon>Viridiplantae</taxon>
        <taxon>Streptophyta</taxon>
        <taxon>Embryophyta</taxon>
        <taxon>Tracheophyta</taxon>
        <taxon>Spermatophyta</taxon>
        <taxon>Magnoliopsida</taxon>
        <taxon>eudicotyledons</taxon>
        <taxon>Gunneridae</taxon>
        <taxon>Pentapetalae</taxon>
        <taxon>rosids</taxon>
        <taxon>malvids</taxon>
        <taxon>Brassicales</taxon>
        <taxon>Brassicaceae</taxon>
        <taxon>Brassiceae</taxon>
        <taxon>Eruca</taxon>
    </lineage>
</organism>
<evidence type="ECO:0008006" key="4">
    <source>
        <dbReference type="Google" id="ProtNLM"/>
    </source>
</evidence>
<accession>A0ABC8JF20</accession>
<dbReference type="EMBL" id="CAKOAT010102155">
    <property type="protein sequence ID" value="CAH8325410.1"/>
    <property type="molecule type" value="Genomic_DNA"/>
</dbReference>
<name>A0ABC8JF20_ERUVS</name>
<evidence type="ECO:0000313" key="3">
    <source>
        <dbReference type="Proteomes" id="UP001642260"/>
    </source>
</evidence>